<protein>
    <submittedName>
        <fullName evidence="2">Uncharacterized protein</fullName>
    </submittedName>
</protein>
<sequence length="108" mass="11631">MSSERCVEQVEAGNGCNVRQEGPAEAEVKDLSHSSPTCCAVWNAMLANLLKTRADPPHNGSGDASLDSWDHTSGQSAKRRRTLDVWSSIHHGKDAGSSTTLVRSRAEK</sequence>
<gene>
    <name evidence="2" type="primary">Acey_s0590.g384</name>
    <name evidence="2" type="ORF">Y032_0590g384</name>
</gene>
<name>A0A016WNR3_9BILA</name>
<proteinExistence type="predicted"/>
<dbReference type="Proteomes" id="UP000024635">
    <property type="component" value="Unassembled WGS sequence"/>
</dbReference>
<evidence type="ECO:0000313" key="2">
    <source>
        <dbReference type="EMBL" id="EYC40902.1"/>
    </source>
</evidence>
<reference evidence="3" key="1">
    <citation type="journal article" date="2015" name="Nat. Genet.">
        <title>The genome and transcriptome of the zoonotic hookworm Ancylostoma ceylanicum identify infection-specific gene families.</title>
        <authorList>
            <person name="Schwarz E.M."/>
            <person name="Hu Y."/>
            <person name="Antoshechkin I."/>
            <person name="Miller M.M."/>
            <person name="Sternberg P.W."/>
            <person name="Aroian R.V."/>
        </authorList>
    </citation>
    <scope>NUCLEOTIDE SEQUENCE</scope>
    <source>
        <strain evidence="3">HY135</strain>
    </source>
</reference>
<comment type="caution">
    <text evidence="2">The sequence shown here is derived from an EMBL/GenBank/DDBJ whole genome shotgun (WGS) entry which is preliminary data.</text>
</comment>
<evidence type="ECO:0000256" key="1">
    <source>
        <dbReference type="SAM" id="MobiDB-lite"/>
    </source>
</evidence>
<organism evidence="2 3">
    <name type="scientific">Ancylostoma ceylanicum</name>
    <dbReference type="NCBI Taxonomy" id="53326"/>
    <lineage>
        <taxon>Eukaryota</taxon>
        <taxon>Metazoa</taxon>
        <taxon>Ecdysozoa</taxon>
        <taxon>Nematoda</taxon>
        <taxon>Chromadorea</taxon>
        <taxon>Rhabditida</taxon>
        <taxon>Rhabditina</taxon>
        <taxon>Rhabditomorpha</taxon>
        <taxon>Strongyloidea</taxon>
        <taxon>Ancylostomatidae</taxon>
        <taxon>Ancylostomatinae</taxon>
        <taxon>Ancylostoma</taxon>
    </lineage>
</organism>
<keyword evidence="3" id="KW-1185">Reference proteome</keyword>
<dbReference type="EMBL" id="JARK01000190">
    <property type="protein sequence ID" value="EYC40902.1"/>
    <property type="molecule type" value="Genomic_DNA"/>
</dbReference>
<feature type="region of interest" description="Disordered" evidence="1">
    <location>
        <begin position="52"/>
        <end position="108"/>
    </location>
</feature>
<evidence type="ECO:0000313" key="3">
    <source>
        <dbReference type="Proteomes" id="UP000024635"/>
    </source>
</evidence>
<dbReference type="AlphaFoldDB" id="A0A016WNR3"/>
<accession>A0A016WNR3</accession>